<comment type="cofactor">
    <cofactor evidence="7">
        <name>Zn(2+)</name>
        <dbReference type="ChEBI" id="CHEBI:29105"/>
    </cofactor>
    <text evidence="7">Binds 1 zinc ion per subunit.</text>
</comment>
<comment type="subunit">
    <text evidence="7">Contains catalytic and regulatory chains.</text>
</comment>
<evidence type="ECO:0000256" key="1">
    <source>
        <dbReference type="ARBA" id="ARBA00002565"/>
    </source>
</evidence>
<comment type="function">
    <text evidence="1 7">Involved in allosteric regulation of aspartate carbamoyltransferase.</text>
</comment>
<comment type="similarity">
    <text evidence="2 7">Belongs to the PyrI family.</text>
</comment>
<dbReference type="InterPro" id="IPR036792">
    <property type="entry name" value="Asp_carbatrfase_reg_C_sf"/>
</dbReference>
<feature type="binding site" evidence="7">
    <location>
        <position position="109"/>
    </location>
    <ligand>
        <name>Zn(2+)</name>
        <dbReference type="ChEBI" id="CHEBI:29105"/>
    </ligand>
</feature>
<evidence type="ECO:0000256" key="7">
    <source>
        <dbReference type="HAMAP-Rule" id="MF_00002"/>
    </source>
</evidence>
<dbReference type="SUPFAM" id="SSF54893">
    <property type="entry name" value="Aspartate carbamoyltransferase, Regulatory-chain, N-terminal domain"/>
    <property type="match status" value="1"/>
</dbReference>
<feature type="domain" description="Aspartate carbamoyltransferase regulatory subunit N-terminal" evidence="8">
    <location>
        <begin position="7"/>
        <end position="97"/>
    </location>
</feature>
<reference evidence="10 11" key="1">
    <citation type="submission" date="2014-12" db="EMBL/GenBank/DDBJ databases">
        <title>Genome sequencing of Photobacterium gaetbulicola AD005a.</title>
        <authorList>
            <person name="Adrian T.G.S."/>
            <person name="Chan K.G."/>
        </authorList>
    </citation>
    <scope>NUCLEOTIDE SEQUENCE [LARGE SCALE GENOMIC DNA]</scope>
    <source>
        <strain evidence="10 11">AD005a</strain>
    </source>
</reference>
<dbReference type="HAMAP" id="MF_00002">
    <property type="entry name" value="Asp_carb_tr_reg"/>
    <property type="match status" value="1"/>
</dbReference>
<dbReference type="Gene3D" id="2.30.30.20">
    <property type="entry name" value="Aspartate carbamoyltransferase regulatory subunit, C-terminal domain"/>
    <property type="match status" value="1"/>
</dbReference>
<evidence type="ECO:0000256" key="6">
    <source>
        <dbReference type="ARBA" id="ARBA00022975"/>
    </source>
</evidence>
<evidence type="ECO:0000256" key="3">
    <source>
        <dbReference type="ARBA" id="ARBA00021764"/>
    </source>
</evidence>
<comment type="caution">
    <text evidence="10">The sequence shown here is derived from an EMBL/GenBank/DDBJ whole genome shotgun (WGS) entry which is preliminary data.</text>
</comment>
<feature type="binding site" evidence="7">
    <location>
        <position position="138"/>
    </location>
    <ligand>
        <name>Zn(2+)</name>
        <dbReference type="ChEBI" id="CHEBI:29105"/>
    </ligand>
</feature>
<keyword evidence="6 7" id="KW-0665">Pyrimidine biosynthesis</keyword>
<dbReference type="AlphaFoldDB" id="A0A0B9H9F7"/>
<evidence type="ECO:0000256" key="5">
    <source>
        <dbReference type="ARBA" id="ARBA00022833"/>
    </source>
</evidence>
<evidence type="ECO:0000259" key="9">
    <source>
        <dbReference type="Pfam" id="PF02748"/>
    </source>
</evidence>
<sequence>MAKETQLQVEAIKNGTVIDHIPANVGFKVLKLFKMHKTNQRVTVGLNLPSSALGAKDLIKIENIFISEEQASQLALYAPQATVNQIENYEVVKKLNLTLPEQINAVFKCPNSNCISHGEPVDSSFKVITKKEDIQLKCKYCEKVFSREIVTESN</sequence>
<dbReference type="GO" id="GO:0046872">
    <property type="term" value="F:metal ion binding"/>
    <property type="evidence" value="ECO:0007669"/>
    <property type="project" value="UniProtKB-KW"/>
</dbReference>
<feature type="binding site" evidence="7">
    <location>
        <position position="141"/>
    </location>
    <ligand>
        <name>Zn(2+)</name>
        <dbReference type="ChEBI" id="CHEBI:29105"/>
    </ligand>
</feature>
<proteinExistence type="inferred from homology"/>
<protein>
    <recommendedName>
        <fullName evidence="3 7">Aspartate carbamoyltransferase regulatory chain</fullName>
    </recommendedName>
</protein>
<evidence type="ECO:0000256" key="4">
    <source>
        <dbReference type="ARBA" id="ARBA00022723"/>
    </source>
</evidence>
<dbReference type="EMBL" id="JWLZ01000002">
    <property type="protein sequence ID" value="KHT65482.1"/>
    <property type="molecule type" value="Genomic_DNA"/>
</dbReference>
<dbReference type="GO" id="GO:0009347">
    <property type="term" value="C:aspartate carbamoyltransferase complex"/>
    <property type="evidence" value="ECO:0007669"/>
    <property type="project" value="InterPro"/>
</dbReference>
<feature type="domain" description="Aspartate carbamoyltransferase regulatory subunit C-terminal" evidence="9">
    <location>
        <begin position="102"/>
        <end position="150"/>
    </location>
</feature>
<dbReference type="SUPFAM" id="SSF57825">
    <property type="entry name" value="Aspartate carbamoyltransferase, Regulatory-chain, C-terminal domain"/>
    <property type="match status" value="1"/>
</dbReference>
<dbReference type="PANTHER" id="PTHR35805:SF1">
    <property type="entry name" value="ASPARTATE CARBAMOYLTRANSFERASE REGULATORY CHAIN"/>
    <property type="match status" value="1"/>
</dbReference>
<evidence type="ECO:0000313" key="10">
    <source>
        <dbReference type="EMBL" id="KHT65482.1"/>
    </source>
</evidence>
<keyword evidence="10" id="KW-0808">Transferase</keyword>
<dbReference type="PANTHER" id="PTHR35805">
    <property type="entry name" value="ASPARTATE CARBAMOYLTRANSFERASE REGULATORY CHAIN"/>
    <property type="match status" value="1"/>
</dbReference>
<feature type="binding site" evidence="7">
    <location>
        <position position="114"/>
    </location>
    <ligand>
        <name>Zn(2+)</name>
        <dbReference type="ChEBI" id="CHEBI:29105"/>
    </ligand>
</feature>
<dbReference type="NCBIfam" id="TIGR00240">
    <property type="entry name" value="ATCase_reg"/>
    <property type="match status" value="1"/>
</dbReference>
<dbReference type="InterPro" id="IPR020545">
    <property type="entry name" value="Asp_carbamoyltransf_reg_N"/>
</dbReference>
<dbReference type="GO" id="GO:0006221">
    <property type="term" value="P:pyrimidine nucleotide biosynthetic process"/>
    <property type="evidence" value="ECO:0007669"/>
    <property type="project" value="UniProtKB-UniRule"/>
</dbReference>
<dbReference type="RefSeq" id="WP_039456199.1">
    <property type="nucleotide sequence ID" value="NZ_JWLZ01000002.1"/>
</dbReference>
<evidence type="ECO:0000259" key="8">
    <source>
        <dbReference type="Pfam" id="PF01948"/>
    </source>
</evidence>
<dbReference type="Gene3D" id="3.30.70.140">
    <property type="entry name" value="Aspartate carbamoyltransferase regulatory subunit, N-terminal domain"/>
    <property type="match status" value="1"/>
</dbReference>
<keyword evidence="4 7" id="KW-0479">Metal-binding</keyword>
<dbReference type="Proteomes" id="UP000031278">
    <property type="component" value="Unassembled WGS sequence"/>
</dbReference>
<dbReference type="GO" id="GO:0016740">
    <property type="term" value="F:transferase activity"/>
    <property type="evidence" value="ECO:0007669"/>
    <property type="project" value="UniProtKB-KW"/>
</dbReference>
<accession>A0A0B9H9F7</accession>
<evidence type="ECO:0000256" key="2">
    <source>
        <dbReference type="ARBA" id="ARBA00010498"/>
    </source>
</evidence>
<dbReference type="InterPro" id="IPR036793">
    <property type="entry name" value="Asp_carbatrfase_reg_N_sf"/>
</dbReference>
<evidence type="ECO:0000313" key="11">
    <source>
        <dbReference type="Proteomes" id="UP000031278"/>
    </source>
</evidence>
<dbReference type="Pfam" id="PF01948">
    <property type="entry name" value="PyrI"/>
    <property type="match status" value="1"/>
</dbReference>
<keyword evidence="5 7" id="KW-0862">Zinc</keyword>
<dbReference type="GO" id="GO:0006207">
    <property type="term" value="P:'de novo' pyrimidine nucleobase biosynthetic process"/>
    <property type="evidence" value="ECO:0007669"/>
    <property type="project" value="InterPro"/>
</dbReference>
<gene>
    <name evidence="7" type="primary">pyrI</name>
    <name evidence="10" type="ORF">RJ45_00425</name>
</gene>
<name>A0A0B9H9F7_9GAMM</name>
<dbReference type="InterPro" id="IPR020542">
    <property type="entry name" value="Asp_carbamoyltrfase_reg_C"/>
</dbReference>
<dbReference type="InterPro" id="IPR002801">
    <property type="entry name" value="Asp_carbamoylTrfase_reg"/>
</dbReference>
<dbReference type="Pfam" id="PF02748">
    <property type="entry name" value="PyrI_C"/>
    <property type="match status" value="1"/>
</dbReference>
<organism evidence="10 11">
    <name type="scientific">Photobacterium gaetbulicola</name>
    <dbReference type="NCBI Taxonomy" id="1295392"/>
    <lineage>
        <taxon>Bacteria</taxon>
        <taxon>Pseudomonadati</taxon>
        <taxon>Pseudomonadota</taxon>
        <taxon>Gammaproteobacteria</taxon>
        <taxon>Vibrionales</taxon>
        <taxon>Vibrionaceae</taxon>
        <taxon>Photobacterium</taxon>
    </lineage>
</organism>